<keyword evidence="3 6" id="KW-0812">Transmembrane</keyword>
<reference evidence="8 9" key="1">
    <citation type="submission" date="2016-07" db="EMBL/GenBank/DDBJ databases">
        <title>Genome analysis of Burkholderia fungorum ES3-20.</title>
        <authorList>
            <person name="Xu D."/>
            <person name="Yao R."/>
            <person name="Zheng S."/>
        </authorList>
    </citation>
    <scope>NUCLEOTIDE SEQUENCE [LARGE SCALE GENOMIC DNA]</scope>
    <source>
        <strain evidence="8 9">ES3-20</strain>
    </source>
</reference>
<feature type="transmembrane region" description="Helical" evidence="6">
    <location>
        <begin position="56"/>
        <end position="77"/>
    </location>
</feature>
<dbReference type="InterPro" id="IPR036259">
    <property type="entry name" value="MFS_trans_sf"/>
</dbReference>
<evidence type="ECO:0000313" key="9">
    <source>
        <dbReference type="Proteomes" id="UP000283709"/>
    </source>
</evidence>
<feature type="domain" description="Major facilitator superfamily (MFS) profile" evidence="7">
    <location>
        <begin position="23"/>
        <end position="430"/>
    </location>
</feature>
<feature type="transmembrane region" description="Helical" evidence="6">
    <location>
        <begin position="339"/>
        <end position="360"/>
    </location>
</feature>
<feature type="transmembrane region" description="Helical" evidence="6">
    <location>
        <begin position="285"/>
        <end position="302"/>
    </location>
</feature>
<dbReference type="PROSITE" id="PS50850">
    <property type="entry name" value="MFS"/>
    <property type="match status" value="1"/>
</dbReference>
<evidence type="ECO:0000256" key="5">
    <source>
        <dbReference type="ARBA" id="ARBA00023136"/>
    </source>
</evidence>
<feature type="transmembrane region" description="Helical" evidence="6">
    <location>
        <begin position="372"/>
        <end position="395"/>
    </location>
</feature>
<dbReference type="CDD" id="cd17319">
    <property type="entry name" value="MFS_ExuT_GudP_like"/>
    <property type="match status" value="1"/>
</dbReference>
<dbReference type="FunFam" id="1.20.1250.20:FF:000018">
    <property type="entry name" value="MFS transporter permease"/>
    <property type="match status" value="1"/>
</dbReference>
<keyword evidence="5 6" id="KW-0472">Membrane</keyword>
<dbReference type="AlphaFoldDB" id="A0A420FCH8"/>
<proteinExistence type="predicted"/>
<dbReference type="InterPro" id="IPR020846">
    <property type="entry name" value="MFS_dom"/>
</dbReference>
<dbReference type="Pfam" id="PF07690">
    <property type="entry name" value="MFS_1"/>
    <property type="match status" value="1"/>
</dbReference>
<evidence type="ECO:0000256" key="6">
    <source>
        <dbReference type="SAM" id="Phobius"/>
    </source>
</evidence>
<dbReference type="Gene3D" id="1.20.1250.20">
    <property type="entry name" value="MFS general substrate transporter like domains"/>
    <property type="match status" value="2"/>
</dbReference>
<dbReference type="InterPro" id="IPR011701">
    <property type="entry name" value="MFS"/>
</dbReference>
<comment type="caution">
    <text evidence="8">The sequence shown here is derived from an EMBL/GenBank/DDBJ whole genome shotgun (WGS) entry which is preliminary data.</text>
</comment>
<feature type="transmembrane region" description="Helical" evidence="6">
    <location>
        <begin position="147"/>
        <end position="169"/>
    </location>
</feature>
<keyword evidence="2" id="KW-0813">Transport</keyword>
<feature type="transmembrane region" description="Helical" evidence="6">
    <location>
        <begin position="89"/>
        <end position="108"/>
    </location>
</feature>
<comment type="subcellular location">
    <subcellularLocation>
        <location evidence="1">Membrane</location>
        <topology evidence="1">Multi-pass membrane protein</topology>
    </subcellularLocation>
</comment>
<dbReference type="SUPFAM" id="SSF103473">
    <property type="entry name" value="MFS general substrate transporter"/>
    <property type="match status" value="1"/>
</dbReference>
<evidence type="ECO:0000256" key="3">
    <source>
        <dbReference type="ARBA" id="ARBA00022692"/>
    </source>
</evidence>
<dbReference type="RefSeq" id="WP_183081546.1">
    <property type="nucleotide sequence ID" value="NZ_MCAS01000068.1"/>
</dbReference>
<evidence type="ECO:0000256" key="4">
    <source>
        <dbReference type="ARBA" id="ARBA00022989"/>
    </source>
</evidence>
<feature type="transmembrane region" description="Helical" evidence="6">
    <location>
        <begin position="248"/>
        <end position="269"/>
    </location>
</feature>
<organism evidence="8 9">
    <name type="scientific">Paraburkholderia fungorum</name>
    <dbReference type="NCBI Taxonomy" id="134537"/>
    <lineage>
        <taxon>Bacteria</taxon>
        <taxon>Pseudomonadati</taxon>
        <taxon>Pseudomonadota</taxon>
        <taxon>Betaproteobacteria</taxon>
        <taxon>Burkholderiales</taxon>
        <taxon>Burkholderiaceae</taxon>
        <taxon>Paraburkholderia</taxon>
    </lineage>
</organism>
<protein>
    <submittedName>
        <fullName evidence="8">MFS transporter permease</fullName>
    </submittedName>
</protein>
<keyword evidence="4 6" id="KW-1133">Transmembrane helix</keyword>
<gene>
    <name evidence="8" type="ORF">BCY88_12700</name>
</gene>
<dbReference type="PANTHER" id="PTHR43791:SF36">
    <property type="entry name" value="TRANSPORTER, PUTATIVE (AFU_ORTHOLOGUE AFUA_6G08340)-RELATED"/>
    <property type="match status" value="1"/>
</dbReference>
<dbReference type="PANTHER" id="PTHR43791">
    <property type="entry name" value="PERMEASE-RELATED"/>
    <property type="match status" value="1"/>
</dbReference>
<evidence type="ECO:0000313" key="8">
    <source>
        <dbReference type="EMBL" id="RKF30521.1"/>
    </source>
</evidence>
<dbReference type="GO" id="GO:0016020">
    <property type="term" value="C:membrane"/>
    <property type="evidence" value="ECO:0007669"/>
    <property type="project" value="UniProtKB-SubCell"/>
</dbReference>
<dbReference type="Proteomes" id="UP000283709">
    <property type="component" value="Unassembled WGS sequence"/>
</dbReference>
<dbReference type="GO" id="GO:0022857">
    <property type="term" value="F:transmembrane transporter activity"/>
    <property type="evidence" value="ECO:0007669"/>
    <property type="project" value="InterPro"/>
</dbReference>
<feature type="transmembrane region" description="Helical" evidence="6">
    <location>
        <begin position="407"/>
        <end position="425"/>
    </location>
</feature>
<evidence type="ECO:0000256" key="1">
    <source>
        <dbReference type="ARBA" id="ARBA00004141"/>
    </source>
</evidence>
<feature type="transmembrane region" description="Helical" evidence="6">
    <location>
        <begin position="19"/>
        <end position="36"/>
    </location>
</feature>
<name>A0A420FCH8_9BURK</name>
<evidence type="ECO:0000259" key="7">
    <source>
        <dbReference type="PROSITE" id="PS50850"/>
    </source>
</evidence>
<evidence type="ECO:0000256" key="2">
    <source>
        <dbReference type="ARBA" id="ARBA00022448"/>
    </source>
</evidence>
<feature type="transmembrane region" description="Helical" evidence="6">
    <location>
        <begin position="314"/>
        <end position="333"/>
    </location>
</feature>
<feature type="transmembrane region" description="Helical" evidence="6">
    <location>
        <begin position="114"/>
        <end position="135"/>
    </location>
</feature>
<feature type="transmembrane region" description="Helical" evidence="6">
    <location>
        <begin position="181"/>
        <end position="204"/>
    </location>
</feature>
<dbReference type="EMBL" id="MCAS01000068">
    <property type="protein sequence ID" value="RKF30521.1"/>
    <property type="molecule type" value="Genomic_DNA"/>
</dbReference>
<sequence length="444" mass="48068">MQVELPEVSVLERSTMRRVILRLVPFLMASYFMALLDRVNIGFAALQMNADLGLSHSMFGFAASLYFVAYFIAEVPSNLALEKFGARRWIARIMITWGLIASLMAFVVGPNSLYVMRFLLGLAEAGFFPGTILYLSYWLPKRYRAQVLGIVATSNALASFASGPLSVALLKLHGMGGLRGWQWLFLLEGIPAVLLGIAALFILVDSPKNARFLTPEQRDWLEARLASERSQGSAVGHLSLWALLRNPYFLVMALLCSVASATSSVLAVWQPQFLKSFGLTNTETGFINSIPYAITIVAMILWARHSDKTGERRLHTAVPLLLTATGFAVISFGSVSLPIVLICLTCCLVGAYSFKGPFWAMSSQILSPQTMAAGVAGINAISNLIGGGLMVNVVAQIKQHTGSYSTALSPLVALAVIAVVALMIITRKSRRRVDGAGSASAQRV</sequence>
<accession>A0A420FCH8</accession>